<evidence type="ECO:0000313" key="1">
    <source>
        <dbReference type="EMBL" id="KAK6304127.1"/>
    </source>
</evidence>
<dbReference type="AlphaFoldDB" id="A0AAN8L358"/>
<gene>
    <name evidence="1" type="ORF">J4Q44_G00247130</name>
</gene>
<comment type="caution">
    <text evidence="1">The sequence shown here is derived from an EMBL/GenBank/DDBJ whole genome shotgun (WGS) entry which is preliminary data.</text>
</comment>
<dbReference type="EMBL" id="JAGTTL010000023">
    <property type="protein sequence ID" value="KAK6304127.1"/>
    <property type="molecule type" value="Genomic_DNA"/>
</dbReference>
<accession>A0AAN8L358</accession>
<reference evidence="1 2" key="1">
    <citation type="submission" date="2021-04" db="EMBL/GenBank/DDBJ databases">
        <authorList>
            <person name="De Guttry C."/>
            <person name="Zahm M."/>
            <person name="Klopp C."/>
            <person name="Cabau C."/>
            <person name="Louis A."/>
            <person name="Berthelot C."/>
            <person name="Parey E."/>
            <person name="Roest Crollius H."/>
            <person name="Montfort J."/>
            <person name="Robinson-Rechavi M."/>
            <person name="Bucao C."/>
            <person name="Bouchez O."/>
            <person name="Gislard M."/>
            <person name="Lluch J."/>
            <person name="Milhes M."/>
            <person name="Lampietro C."/>
            <person name="Lopez Roques C."/>
            <person name="Donnadieu C."/>
            <person name="Braasch I."/>
            <person name="Desvignes T."/>
            <person name="Postlethwait J."/>
            <person name="Bobe J."/>
            <person name="Wedekind C."/>
            <person name="Guiguen Y."/>
        </authorList>
    </citation>
    <scope>NUCLEOTIDE SEQUENCE [LARGE SCALE GENOMIC DNA]</scope>
    <source>
        <strain evidence="1">Cs_M1</strain>
        <tissue evidence="1">Blood</tissue>
    </source>
</reference>
<organism evidence="1 2">
    <name type="scientific">Coregonus suidteri</name>
    <dbReference type="NCBI Taxonomy" id="861788"/>
    <lineage>
        <taxon>Eukaryota</taxon>
        <taxon>Metazoa</taxon>
        <taxon>Chordata</taxon>
        <taxon>Craniata</taxon>
        <taxon>Vertebrata</taxon>
        <taxon>Euteleostomi</taxon>
        <taxon>Actinopterygii</taxon>
        <taxon>Neopterygii</taxon>
        <taxon>Teleostei</taxon>
        <taxon>Protacanthopterygii</taxon>
        <taxon>Salmoniformes</taxon>
        <taxon>Salmonidae</taxon>
        <taxon>Coregoninae</taxon>
        <taxon>Coregonus</taxon>
    </lineage>
</organism>
<protein>
    <submittedName>
        <fullName evidence="1">Uncharacterized protein</fullName>
    </submittedName>
</protein>
<keyword evidence="2" id="KW-1185">Reference proteome</keyword>
<sequence>MLNRLPHLKRRSLKMGTQHGSLTDCYFNLDKTINGSPAYLWTTETCACGFQKVPPENMAEGTPSTGSSQHCKRPSRQCLCTLHSRHSDQLDSAVGADGAGRLEYSRETGSRPLASAL</sequence>
<dbReference type="Proteomes" id="UP001356427">
    <property type="component" value="Unassembled WGS sequence"/>
</dbReference>
<evidence type="ECO:0000313" key="2">
    <source>
        <dbReference type="Proteomes" id="UP001356427"/>
    </source>
</evidence>
<name>A0AAN8L358_9TELE</name>
<proteinExistence type="predicted"/>